<sequence length="155" mass="17714">MNSWLVFGIVAAVAYGVQILFGMHQIKQFNQVYQRMRRGGRVAIGRRPGRIQSGTIMLFALDARGVIKETQKMQGISVLAKFKTIDTFTDIALEALTPYHPLVSKELRITRQTIENARMLYLRVQSGDTVEETKLSMFEHLKLHVMLAKKQVLHK</sequence>
<dbReference type="PIRSF" id="PIRSF011474">
    <property type="entry name" value="Glucitol_operon_activator"/>
    <property type="match status" value="1"/>
</dbReference>
<organism evidence="1 2">
    <name type="scientific">Pseudolactococcus carnosus</name>
    <dbReference type="NCBI Taxonomy" id="2749961"/>
    <lineage>
        <taxon>Bacteria</taxon>
        <taxon>Bacillati</taxon>
        <taxon>Bacillota</taxon>
        <taxon>Bacilli</taxon>
        <taxon>Lactobacillales</taxon>
        <taxon>Streptococcaceae</taxon>
        <taxon>Pseudolactococcus</taxon>
    </lineage>
</organism>
<accession>A0ABT0ATK6</accession>
<gene>
    <name evidence="1" type="ORF">GYN21_07195</name>
</gene>
<evidence type="ECO:0000313" key="1">
    <source>
        <dbReference type="EMBL" id="MCJ1990003.1"/>
    </source>
</evidence>
<keyword evidence="2" id="KW-1185">Reference proteome</keyword>
<dbReference type="InterPro" id="IPR009693">
    <property type="entry name" value="Glucitol_operon_activator"/>
</dbReference>
<comment type="caution">
    <text evidence="1">The sequence shown here is derived from an EMBL/GenBank/DDBJ whole genome shotgun (WGS) entry which is preliminary data.</text>
</comment>
<proteinExistence type="predicted"/>
<name>A0ABT0ATK6_9LACT</name>
<dbReference type="Pfam" id="PF06923">
    <property type="entry name" value="GutM"/>
    <property type="match status" value="1"/>
</dbReference>
<dbReference type="Proteomes" id="UP001522450">
    <property type="component" value="Unassembled WGS sequence"/>
</dbReference>
<reference evidence="1 2" key="1">
    <citation type="journal article" date="2022" name="Microbiol. Res.">
        <title>Comparative genome analysis, predicted lifestyle and antimicrobial strategies of Lactococcus carnosus and Lactococcus paracarnosus isolated from meat.</title>
        <authorList>
            <person name="Werum V."/>
            <person name="Ehrmann M."/>
            <person name="Vogel R."/>
            <person name="Hilgarth M."/>
        </authorList>
    </citation>
    <scope>NUCLEOTIDE SEQUENCE [LARGE SCALE GENOMIC DNA]</scope>
    <source>
        <strain evidence="1 2">TMW22177</strain>
    </source>
</reference>
<evidence type="ECO:0000313" key="2">
    <source>
        <dbReference type="Proteomes" id="UP001522450"/>
    </source>
</evidence>
<protein>
    <submittedName>
        <fullName evidence="1">Transcriptional regulator</fullName>
    </submittedName>
</protein>
<dbReference type="RefSeq" id="WP_218724471.1">
    <property type="nucleotide sequence ID" value="NZ_JAAECR010000005.1"/>
</dbReference>
<dbReference type="EMBL" id="JAAECS010000006">
    <property type="protein sequence ID" value="MCJ1990003.1"/>
    <property type="molecule type" value="Genomic_DNA"/>
</dbReference>